<dbReference type="PROSITE" id="PS50035">
    <property type="entry name" value="PLD"/>
    <property type="match status" value="2"/>
</dbReference>
<keyword evidence="8 9" id="KW-1208">Phospholipid metabolism</keyword>
<dbReference type="GO" id="GO:0008808">
    <property type="term" value="F:cardiolipin synthase activity"/>
    <property type="evidence" value="ECO:0007669"/>
    <property type="project" value="InterPro"/>
</dbReference>
<evidence type="ECO:0000256" key="7">
    <source>
        <dbReference type="ARBA" id="ARBA00023209"/>
    </source>
</evidence>
<keyword evidence="3 9" id="KW-0808">Transferase</keyword>
<dbReference type="HAMAP" id="MF_01917">
    <property type="entry name" value="Cardiolipin_synth_ClsB"/>
    <property type="match status" value="1"/>
</dbReference>
<evidence type="ECO:0000256" key="4">
    <source>
        <dbReference type="ARBA" id="ARBA00022737"/>
    </source>
</evidence>
<dbReference type="CDD" id="cd09110">
    <property type="entry name" value="PLDc_CLS_1"/>
    <property type="match status" value="1"/>
</dbReference>
<dbReference type="InterPro" id="IPR030872">
    <property type="entry name" value="Cardiolipin_synth_ClsB"/>
</dbReference>
<comment type="function">
    <text evidence="9">Catalyzes the phosphatidyl group transfer from one phosphatidylglycerol molecule to another to form cardiolipin (CL) (diphosphatidylglycerol) and glycerol.</text>
</comment>
<feature type="active site" evidence="9">
    <location>
        <position position="302"/>
    </location>
</feature>
<dbReference type="AlphaFoldDB" id="A0A556AS63"/>
<evidence type="ECO:0000313" key="12">
    <source>
        <dbReference type="Proteomes" id="UP000318405"/>
    </source>
</evidence>
<keyword evidence="4" id="KW-0677">Repeat</keyword>
<evidence type="ECO:0000313" key="11">
    <source>
        <dbReference type="EMBL" id="TSH95782.1"/>
    </source>
</evidence>
<dbReference type="CDD" id="cd09159">
    <property type="entry name" value="PLDc_ybhO_like_2"/>
    <property type="match status" value="1"/>
</dbReference>
<dbReference type="NCBIfam" id="NF008427">
    <property type="entry name" value="PRK11263.1"/>
    <property type="match status" value="1"/>
</dbReference>
<evidence type="ECO:0000259" key="10">
    <source>
        <dbReference type="PROSITE" id="PS50035"/>
    </source>
</evidence>
<organism evidence="11 12">
    <name type="scientific">Verticiella sediminum</name>
    <dbReference type="NCBI Taxonomy" id="1247510"/>
    <lineage>
        <taxon>Bacteria</taxon>
        <taxon>Pseudomonadati</taxon>
        <taxon>Pseudomonadota</taxon>
        <taxon>Betaproteobacteria</taxon>
        <taxon>Burkholderiales</taxon>
        <taxon>Alcaligenaceae</taxon>
        <taxon>Verticiella</taxon>
    </lineage>
</organism>
<accession>A0A556AS63</accession>
<feature type="domain" description="PLD phosphodiesterase" evidence="10">
    <location>
        <begin position="297"/>
        <end position="324"/>
    </location>
</feature>
<feature type="active site" evidence="9">
    <location>
        <position position="120"/>
    </location>
</feature>
<evidence type="ECO:0000256" key="3">
    <source>
        <dbReference type="ARBA" id="ARBA00022679"/>
    </source>
</evidence>
<sequence length="421" mass="47546">MTLKWTRGNAIKLLENGEAYYPAILEAIEAARQEILIETFILFEDKVGIALKDALVRAGRRGVRVTVTVDDYGSPSFSQAFLDDLADAGVQLLVFDPRPRAFGFRTNLFRRLHRKIVVVDRAVGFIGGLNFSADHLGDYGPGAKQDYAVELRGPIVAELHHAARSTLSPAGESRHAKRFGRRRAAAAARRAADSEPPLAQAGDADVALVLRDNDRHRTDIEKQYRMAIRLAQREIIIANAYFLPGYRFLRDLRRAAKRGVKVRLILQGEPDMPWVRETSKVLYDYLLKAGVEIHEYCERPLHGKVAVVDDEWSTVGSSNLDPLSLSLNLEANVVIHDRAFSMELRDQLSQLMHRHCQLAQRSSSTLTRYWRLGLGWLMFHFLRRFPAIAGWLPAHRPALRSAQQLHHVATPVVEENEQRAT</sequence>
<dbReference type="Proteomes" id="UP000318405">
    <property type="component" value="Unassembled WGS sequence"/>
</dbReference>
<feature type="active site" evidence="9">
    <location>
        <position position="309"/>
    </location>
</feature>
<evidence type="ECO:0000256" key="2">
    <source>
        <dbReference type="ARBA" id="ARBA00022516"/>
    </source>
</evidence>
<dbReference type="OrthoDB" id="9762009at2"/>
<keyword evidence="2 9" id="KW-0444">Lipid biosynthesis</keyword>
<dbReference type="InterPro" id="IPR025202">
    <property type="entry name" value="PLD-like_dom"/>
</dbReference>
<feature type="domain" description="PLD phosphodiesterase" evidence="10">
    <location>
        <begin position="108"/>
        <end position="135"/>
    </location>
</feature>
<dbReference type="GO" id="GO:0032049">
    <property type="term" value="P:cardiolipin biosynthetic process"/>
    <property type="evidence" value="ECO:0007669"/>
    <property type="project" value="InterPro"/>
</dbReference>
<keyword evidence="1 9" id="KW-1003">Cell membrane</keyword>
<dbReference type="SMART" id="SM00155">
    <property type="entry name" value="PLDc"/>
    <property type="match status" value="2"/>
</dbReference>
<dbReference type="GO" id="GO:0005886">
    <property type="term" value="C:plasma membrane"/>
    <property type="evidence" value="ECO:0007669"/>
    <property type="project" value="UniProtKB-SubCell"/>
</dbReference>
<evidence type="ECO:0000256" key="6">
    <source>
        <dbReference type="ARBA" id="ARBA00023136"/>
    </source>
</evidence>
<proteinExistence type="inferred from homology"/>
<keyword evidence="6 9" id="KW-0472">Membrane</keyword>
<dbReference type="Pfam" id="PF13091">
    <property type="entry name" value="PLDc_2"/>
    <property type="match status" value="2"/>
</dbReference>
<evidence type="ECO:0000256" key="5">
    <source>
        <dbReference type="ARBA" id="ARBA00023098"/>
    </source>
</evidence>
<dbReference type="InterPro" id="IPR001736">
    <property type="entry name" value="PLipase_D/transphosphatidylase"/>
</dbReference>
<comment type="catalytic activity">
    <reaction evidence="9">
        <text>2 a 1,2-diacyl-sn-glycero-3-phospho-(1'-sn-glycerol) = a cardiolipin + glycerol</text>
        <dbReference type="Rhea" id="RHEA:31451"/>
        <dbReference type="ChEBI" id="CHEBI:17754"/>
        <dbReference type="ChEBI" id="CHEBI:62237"/>
        <dbReference type="ChEBI" id="CHEBI:64716"/>
    </reaction>
</comment>
<protein>
    <recommendedName>
        <fullName evidence="9">Cardiolipin synthase B</fullName>
        <shortName evidence="9">CL synthase</shortName>
        <ecNumber evidence="9">2.7.8.-</ecNumber>
    </recommendedName>
</protein>
<feature type="active site" evidence="9">
    <location>
        <position position="304"/>
    </location>
</feature>
<keyword evidence="5 9" id="KW-0443">Lipid metabolism</keyword>
<dbReference type="RefSeq" id="WP_143948115.1">
    <property type="nucleotide sequence ID" value="NZ_BAABMB010000002.1"/>
</dbReference>
<name>A0A556AS63_9BURK</name>
<dbReference type="EC" id="2.7.8.-" evidence="9"/>
<feature type="active site" evidence="9">
    <location>
        <position position="113"/>
    </location>
</feature>
<evidence type="ECO:0000256" key="8">
    <source>
        <dbReference type="ARBA" id="ARBA00023264"/>
    </source>
</evidence>
<gene>
    <name evidence="9 11" type="primary">clsB</name>
    <name evidence="11" type="ORF">FOZ76_10340</name>
</gene>
<dbReference type="PANTHER" id="PTHR21248">
    <property type="entry name" value="CARDIOLIPIN SYNTHASE"/>
    <property type="match status" value="1"/>
</dbReference>
<evidence type="ECO:0000256" key="9">
    <source>
        <dbReference type="HAMAP-Rule" id="MF_01917"/>
    </source>
</evidence>
<dbReference type="PANTHER" id="PTHR21248:SF23">
    <property type="entry name" value="CARDIOLIPIN SYNTHASE B"/>
    <property type="match status" value="1"/>
</dbReference>
<evidence type="ECO:0000256" key="1">
    <source>
        <dbReference type="ARBA" id="ARBA00022475"/>
    </source>
</evidence>
<reference evidence="11 12" key="1">
    <citation type="submission" date="2019-07" db="EMBL/GenBank/DDBJ databases">
        <title>Qingshengfaniella alkalisoli gen. nov., sp. nov., isolated from saline soil.</title>
        <authorList>
            <person name="Xu L."/>
            <person name="Huang X.-X."/>
            <person name="Sun J.-Q."/>
        </authorList>
    </citation>
    <scope>NUCLEOTIDE SEQUENCE [LARGE SCALE GENOMIC DNA]</scope>
    <source>
        <strain evidence="11 12">DSM 27279</strain>
    </source>
</reference>
<dbReference type="SUPFAM" id="SSF56024">
    <property type="entry name" value="Phospholipase D/nuclease"/>
    <property type="match status" value="2"/>
</dbReference>
<keyword evidence="12" id="KW-1185">Reference proteome</keyword>
<dbReference type="PIRSF" id="PIRSF000850">
    <property type="entry name" value="Phospholipase_D_PSS"/>
    <property type="match status" value="1"/>
</dbReference>
<comment type="subcellular location">
    <subcellularLocation>
        <location evidence="9">Cell membrane</location>
        <topology evidence="9">Peripheral membrane protein</topology>
    </subcellularLocation>
</comment>
<dbReference type="EMBL" id="VLTJ01000020">
    <property type="protein sequence ID" value="TSH95782.1"/>
    <property type="molecule type" value="Genomic_DNA"/>
</dbReference>
<feature type="active site" evidence="9">
    <location>
        <position position="115"/>
    </location>
</feature>
<comment type="similarity">
    <text evidence="9">Belongs to the phospholipase D family. Cardiolipin synthase subfamily. ClsB sub-subfamily.</text>
</comment>
<dbReference type="Gene3D" id="3.30.870.10">
    <property type="entry name" value="Endonuclease Chain A"/>
    <property type="match status" value="2"/>
</dbReference>
<comment type="caution">
    <text evidence="11">The sequence shown here is derived from an EMBL/GenBank/DDBJ whole genome shotgun (WGS) entry which is preliminary data.</text>
</comment>
<keyword evidence="7 9" id="KW-0594">Phospholipid biosynthesis</keyword>